<evidence type="ECO:0000256" key="3">
    <source>
        <dbReference type="RuleBase" id="RU003369"/>
    </source>
</evidence>
<dbReference type="SUPFAM" id="SSF51735">
    <property type="entry name" value="NAD(P)-binding Rossmann-fold domains"/>
    <property type="match status" value="1"/>
</dbReference>
<organism evidence="6 7">
    <name type="scientific">Novipirellula rosea</name>
    <dbReference type="NCBI Taxonomy" id="1031540"/>
    <lineage>
        <taxon>Bacteria</taxon>
        <taxon>Pseudomonadati</taxon>
        <taxon>Planctomycetota</taxon>
        <taxon>Planctomycetia</taxon>
        <taxon>Pirellulales</taxon>
        <taxon>Pirellulaceae</taxon>
        <taxon>Novipirellula</taxon>
    </lineage>
</organism>
<evidence type="ECO:0000256" key="2">
    <source>
        <dbReference type="ARBA" id="ARBA00023027"/>
    </source>
</evidence>
<gene>
    <name evidence="6" type="ORF">GCM10023156_17710</name>
</gene>
<dbReference type="InterPro" id="IPR036291">
    <property type="entry name" value="NAD(P)-bd_dom_sf"/>
</dbReference>
<sequence>MKISIIGAGGLVGSCAAYAIQCGGIAREIALLDVNQEMAVGQALDLQHGSPSVADQRIVGGGYEHIADSDVICITAGLRRKPDESRLDLINRNTDLFVQIVRDVKAAGPKPSAIVLVVSNPVDVLTYVAAQMLDLPEDQVIGLGTQLDTIRFCSLIAAQLNAPPTQTKALILGEHGDSMVPIWSSATVGGLPLDKFPGWNATMANDLFTRTRGSGAEVIKRKGGAGFAVGIAIRDVFDAIALDRRCILPVSSVQRGCYGIRDVALSVPTVVGRSGVINQLEIDLWPKEVQGIRASGGALKKTLDIVLPRIA</sequence>
<evidence type="ECO:0000259" key="4">
    <source>
        <dbReference type="Pfam" id="PF00056"/>
    </source>
</evidence>
<keyword evidence="2" id="KW-0520">NAD</keyword>
<proteinExistence type="inferred from homology"/>
<dbReference type="PANTHER" id="PTHR43128">
    <property type="entry name" value="L-2-HYDROXYCARBOXYLATE DEHYDROGENASE (NAD(P)(+))"/>
    <property type="match status" value="1"/>
</dbReference>
<dbReference type="PIRSF" id="PIRSF000102">
    <property type="entry name" value="Lac_mal_DH"/>
    <property type="match status" value="1"/>
</dbReference>
<evidence type="ECO:0000313" key="6">
    <source>
        <dbReference type="EMBL" id="GAA4450892.1"/>
    </source>
</evidence>
<dbReference type="SUPFAM" id="SSF56327">
    <property type="entry name" value="LDH C-terminal domain-like"/>
    <property type="match status" value="1"/>
</dbReference>
<dbReference type="InterPro" id="IPR022383">
    <property type="entry name" value="Lactate/malate_DH_C"/>
</dbReference>
<dbReference type="InterPro" id="IPR018177">
    <property type="entry name" value="L-lactate_DH_AS"/>
</dbReference>
<keyword evidence="7" id="KW-1185">Reference proteome</keyword>
<dbReference type="CDD" id="cd00300">
    <property type="entry name" value="LDH_like"/>
    <property type="match status" value="1"/>
</dbReference>
<comment type="similarity">
    <text evidence="3">Belongs to the LDH/MDH superfamily.</text>
</comment>
<dbReference type="InterPro" id="IPR001236">
    <property type="entry name" value="Lactate/malate_DH_N"/>
</dbReference>
<dbReference type="Pfam" id="PF02866">
    <property type="entry name" value="Ldh_1_C"/>
    <property type="match status" value="1"/>
</dbReference>
<dbReference type="PANTHER" id="PTHR43128:SF16">
    <property type="entry name" value="L-LACTATE DEHYDROGENASE"/>
    <property type="match status" value="1"/>
</dbReference>
<feature type="domain" description="Lactate/malate dehydrogenase N-terminal" evidence="4">
    <location>
        <begin position="1"/>
        <end position="142"/>
    </location>
</feature>
<comment type="caution">
    <text evidence="6">The sequence shown here is derived from an EMBL/GenBank/DDBJ whole genome shotgun (WGS) entry which is preliminary data.</text>
</comment>
<dbReference type="InterPro" id="IPR001557">
    <property type="entry name" value="L-lactate/malate_DH"/>
</dbReference>
<keyword evidence="1 3" id="KW-0560">Oxidoreductase</keyword>
<name>A0ABP8MLS8_9BACT</name>
<dbReference type="Pfam" id="PF00056">
    <property type="entry name" value="Ldh_1_N"/>
    <property type="match status" value="1"/>
</dbReference>
<dbReference type="Gene3D" id="3.40.50.720">
    <property type="entry name" value="NAD(P)-binding Rossmann-like Domain"/>
    <property type="match status" value="1"/>
</dbReference>
<dbReference type="Gene3D" id="3.90.110.10">
    <property type="entry name" value="Lactate dehydrogenase/glycoside hydrolase, family 4, C-terminal"/>
    <property type="match status" value="1"/>
</dbReference>
<evidence type="ECO:0000256" key="1">
    <source>
        <dbReference type="ARBA" id="ARBA00023002"/>
    </source>
</evidence>
<dbReference type="PROSITE" id="PS51257">
    <property type="entry name" value="PROKAR_LIPOPROTEIN"/>
    <property type="match status" value="1"/>
</dbReference>
<evidence type="ECO:0000313" key="7">
    <source>
        <dbReference type="Proteomes" id="UP001500840"/>
    </source>
</evidence>
<feature type="domain" description="Lactate/malate dehydrogenase C-terminal" evidence="5">
    <location>
        <begin position="145"/>
        <end position="304"/>
    </location>
</feature>
<dbReference type="EMBL" id="BAABGA010000022">
    <property type="protein sequence ID" value="GAA4450892.1"/>
    <property type="molecule type" value="Genomic_DNA"/>
</dbReference>
<reference evidence="7" key="1">
    <citation type="journal article" date="2019" name="Int. J. Syst. Evol. Microbiol.">
        <title>The Global Catalogue of Microorganisms (GCM) 10K type strain sequencing project: providing services to taxonomists for standard genome sequencing and annotation.</title>
        <authorList>
            <consortium name="The Broad Institute Genomics Platform"/>
            <consortium name="The Broad Institute Genome Sequencing Center for Infectious Disease"/>
            <person name="Wu L."/>
            <person name="Ma J."/>
        </authorList>
    </citation>
    <scope>NUCLEOTIDE SEQUENCE [LARGE SCALE GENOMIC DNA]</scope>
    <source>
        <strain evidence="7">JCM 17759</strain>
    </source>
</reference>
<dbReference type="InterPro" id="IPR015955">
    <property type="entry name" value="Lactate_DH/Glyco_Ohase_4_C"/>
</dbReference>
<dbReference type="RefSeq" id="WP_339941966.1">
    <property type="nucleotide sequence ID" value="NZ_BAABGA010000022.1"/>
</dbReference>
<accession>A0ABP8MLS8</accession>
<dbReference type="PRINTS" id="PR00086">
    <property type="entry name" value="LLDHDRGNASE"/>
</dbReference>
<dbReference type="PROSITE" id="PS00064">
    <property type="entry name" value="L_LDH"/>
    <property type="match status" value="1"/>
</dbReference>
<evidence type="ECO:0000259" key="5">
    <source>
        <dbReference type="Pfam" id="PF02866"/>
    </source>
</evidence>
<dbReference type="Proteomes" id="UP001500840">
    <property type="component" value="Unassembled WGS sequence"/>
</dbReference>
<protein>
    <submittedName>
        <fullName evidence="6">Lactate/malate dehydrogenase family protein</fullName>
    </submittedName>
</protein>